<feature type="domain" description="RlpA-like protein double-psi beta-barrel" evidence="6">
    <location>
        <begin position="37"/>
        <end position="127"/>
    </location>
</feature>
<evidence type="ECO:0000256" key="1">
    <source>
        <dbReference type="ARBA" id="ARBA00023239"/>
    </source>
</evidence>
<dbReference type="NCBIfam" id="TIGR00413">
    <property type="entry name" value="rlpA"/>
    <property type="match status" value="1"/>
</dbReference>
<comment type="caution">
    <text evidence="7">The sequence shown here is derived from an EMBL/GenBank/DDBJ whole genome shotgun (WGS) entry which is preliminary data.</text>
</comment>
<keyword evidence="3" id="KW-0564">Palmitate</keyword>
<dbReference type="Pfam" id="PF03330">
    <property type="entry name" value="DPBB_1"/>
    <property type="match status" value="1"/>
</dbReference>
<dbReference type="RefSeq" id="WP_309488314.1">
    <property type="nucleotide sequence ID" value="NZ_JAENIG010000001.1"/>
</dbReference>
<evidence type="ECO:0000256" key="3">
    <source>
        <dbReference type="HAMAP-Rule" id="MF_02071"/>
    </source>
</evidence>
<dbReference type="GO" id="GO:0000270">
    <property type="term" value="P:peptidoglycan metabolic process"/>
    <property type="evidence" value="ECO:0007669"/>
    <property type="project" value="UniProtKB-UniRule"/>
</dbReference>
<dbReference type="Proteomes" id="UP000634206">
    <property type="component" value="Unassembled WGS sequence"/>
</dbReference>
<organism evidence="7 8">
    <name type="scientific">Oceaniferula flava</name>
    <dbReference type="NCBI Taxonomy" id="2800421"/>
    <lineage>
        <taxon>Bacteria</taxon>
        <taxon>Pseudomonadati</taxon>
        <taxon>Verrucomicrobiota</taxon>
        <taxon>Verrucomicrobiia</taxon>
        <taxon>Verrucomicrobiales</taxon>
        <taxon>Verrucomicrobiaceae</taxon>
        <taxon>Oceaniferula</taxon>
    </lineage>
</organism>
<reference evidence="7" key="1">
    <citation type="submission" date="2021-01" db="EMBL/GenBank/DDBJ databases">
        <title>Modified the classification status of verrucomicrobia.</title>
        <authorList>
            <person name="Feng X."/>
        </authorList>
    </citation>
    <scope>NUCLEOTIDE SEQUENCE</scope>
    <source>
        <strain evidence="7">5K15</strain>
    </source>
</reference>
<evidence type="ECO:0000256" key="4">
    <source>
        <dbReference type="RuleBase" id="RU003495"/>
    </source>
</evidence>
<sequence length="142" mass="15774">MKKLLFLVLCSAALVSCSTTGSKEVVPAPKPKVLKTQHGLASWYSVRTNFGTKTASGRPLRDHAHTAAHKHWPMGSKVRVTCLFNGKSKILTITDRGPYVKGRVIDIAIGCAKELGFYSRGITKVKVELLERGTWKYRHPKR</sequence>
<dbReference type="GO" id="GO:0071555">
    <property type="term" value="P:cell wall organization"/>
    <property type="evidence" value="ECO:0007669"/>
    <property type="project" value="UniProtKB-KW"/>
</dbReference>
<keyword evidence="2 3" id="KW-0961">Cell wall biogenesis/degradation</keyword>
<keyword evidence="3" id="KW-1003">Cell membrane</keyword>
<dbReference type="InterPro" id="IPR009009">
    <property type="entry name" value="RlpA-like_DPBB"/>
</dbReference>
<keyword evidence="3" id="KW-0472">Membrane</keyword>
<keyword evidence="8" id="KW-1185">Reference proteome</keyword>
<feature type="signal peptide" evidence="5">
    <location>
        <begin position="1"/>
        <end position="22"/>
    </location>
</feature>
<feature type="chain" id="PRO_5041914236" description="Probable endolytic peptidoglycan transglycosylase RlpA" evidence="5">
    <location>
        <begin position="23"/>
        <end position="142"/>
    </location>
</feature>
<evidence type="ECO:0000259" key="6">
    <source>
        <dbReference type="Pfam" id="PF03330"/>
    </source>
</evidence>
<dbReference type="HAMAP" id="MF_02071">
    <property type="entry name" value="RlpA"/>
    <property type="match status" value="1"/>
</dbReference>
<gene>
    <name evidence="3" type="primary">rlpA</name>
    <name evidence="7" type="ORF">JIN83_01995</name>
</gene>
<dbReference type="AlphaFoldDB" id="A0AAE2S9P6"/>
<evidence type="ECO:0000313" key="8">
    <source>
        <dbReference type="Proteomes" id="UP000634206"/>
    </source>
</evidence>
<dbReference type="PANTHER" id="PTHR34183:SF1">
    <property type="entry name" value="ENDOLYTIC PEPTIDOGLYCAN TRANSGLYCOSYLASE RLPA"/>
    <property type="match status" value="1"/>
</dbReference>
<dbReference type="Gene3D" id="2.40.40.10">
    <property type="entry name" value="RlpA-like domain"/>
    <property type="match status" value="1"/>
</dbReference>
<name>A0AAE2S9P6_9BACT</name>
<comment type="subcellular location">
    <subcellularLocation>
        <location evidence="3">Cell membrane</location>
        <topology evidence="3">Lipid-anchor</topology>
    </subcellularLocation>
</comment>
<dbReference type="SUPFAM" id="SSF50685">
    <property type="entry name" value="Barwin-like endoglucanases"/>
    <property type="match status" value="1"/>
</dbReference>
<keyword evidence="3" id="KW-0449">Lipoprotein</keyword>
<dbReference type="InterPro" id="IPR036908">
    <property type="entry name" value="RlpA-like_sf"/>
</dbReference>
<dbReference type="InterPro" id="IPR012997">
    <property type="entry name" value="RplA"/>
</dbReference>
<proteinExistence type="inferred from homology"/>
<dbReference type="GO" id="GO:0005886">
    <property type="term" value="C:plasma membrane"/>
    <property type="evidence" value="ECO:0007669"/>
    <property type="project" value="UniProtKB-SubCell"/>
</dbReference>
<dbReference type="PANTHER" id="PTHR34183">
    <property type="entry name" value="ENDOLYTIC PEPTIDOGLYCAN TRANSGLYCOSYLASE RLPA"/>
    <property type="match status" value="1"/>
</dbReference>
<dbReference type="InterPro" id="IPR034718">
    <property type="entry name" value="RlpA"/>
</dbReference>
<dbReference type="PROSITE" id="PS51257">
    <property type="entry name" value="PROKAR_LIPOPROTEIN"/>
    <property type="match status" value="1"/>
</dbReference>
<dbReference type="CDD" id="cd22268">
    <property type="entry name" value="DPBB_RlpA-like"/>
    <property type="match status" value="1"/>
</dbReference>
<keyword evidence="5" id="KW-0732">Signal</keyword>
<evidence type="ECO:0000256" key="2">
    <source>
        <dbReference type="ARBA" id="ARBA00023316"/>
    </source>
</evidence>
<evidence type="ECO:0000256" key="5">
    <source>
        <dbReference type="SAM" id="SignalP"/>
    </source>
</evidence>
<evidence type="ECO:0000313" key="7">
    <source>
        <dbReference type="EMBL" id="MBK1853718.1"/>
    </source>
</evidence>
<accession>A0AAE2S9P6</accession>
<comment type="similarity">
    <text evidence="3 4">Belongs to the RlpA family.</text>
</comment>
<dbReference type="EC" id="4.2.2.-" evidence="3"/>
<dbReference type="GO" id="GO:0008932">
    <property type="term" value="F:lytic endotransglycosylase activity"/>
    <property type="evidence" value="ECO:0007669"/>
    <property type="project" value="UniProtKB-UniRule"/>
</dbReference>
<keyword evidence="1 3" id="KW-0456">Lyase</keyword>
<protein>
    <recommendedName>
        <fullName evidence="3">Probable endolytic peptidoglycan transglycosylase RlpA</fullName>
        <ecNumber evidence="3">4.2.2.-</ecNumber>
    </recommendedName>
</protein>
<comment type="function">
    <text evidence="3">Lytic transglycosylase with a strong preference for naked glycan strands that lack stem peptides.</text>
</comment>
<dbReference type="EMBL" id="JAENIG010000001">
    <property type="protein sequence ID" value="MBK1853718.1"/>
    <property type="molecule type" value="Genomic_DNA"/>
</dbReference>